<evidence type="ECO:0000256" key="5">
    <source>
        <dbReference type="ARBA" id="ARBA00022763"/>
    </source>
</evidence>
<keyword evidence="7 9" id="KW-0234">DNA repair</keyword>
<evidence type="ECO:0000256" key="6">
    <source>
        <dbReference type="ARBA" id="ARBA00022840"/>
    </source>
</evidence>
<proteinExistence type="inferred from homology"/>
<evidence type="ECO:0000259" key="11">
    <source>
        <dbReference type="Pfam" id="PF02463"/>
    </source>
</evidence>
<dbReference type="RefSeq" id="WP_099034161.1">
    <property type="nucleotide sequence ID" value="NZ_BMGJ01000006.1"/>
</dbReference>
<dbReference type="InterPro" id="IPR004604">
    <property type="entry name" value="DNA_recomb/repair_RecN"/>
</dbReference>
<dbReference type="Gene3D" id="3.40.50.300">
    <property type="entry name" value="P-loop containing nucleotide triphosphate hydrolases"/>
    <property type="match status" value="2"/>
</dbReference>
<feature type="coiled-coil region" evidence="10">
    <location>
        <begin position="325"/>
        <end position="362"/>
    </location>
</feature>
<keyword evidence="4" id="KW-0547">Nucleotide-binding</keyword>
<comment type="similarity">
    <text evidence="2 9">Belongs to the RecN family.</text>
</comment>
<dbReference type="InterPro" id="IPR027417">
    <property type="entry name" value="P-loop_NTPase"/>
</dbReference>
<sequence length="551" mass="61794">MLVQLSIRHFAIVQSLDIDLAKGMTAVTGETGAGKSIAIDALGLCLGDRAEASMVRKGAKKAEITASFTLDDLPAATRWLTEQDMDTEECIIRRVISAEGRSKAYINGIPASLQQLKILGNLLISIHGQHAHQQLLKADNQRRIVDDFAKHSPLLDKVRQAFNILQESKQDYQALLQNQEQREARRQLLEYQVQELNDFAIEEEEFASLEKEHKRLSHSQSLLEQSQLSFHQLYDDDDINALSLIQHAVDRLSELREQDASLVPIIELLSEATIQVDEAAVQLRDYVEGLEIDPLRMQQVEERFSKAMELARKHQVVPENLYQHHQQLLHEYAQLQQDDDRLEQLADKLDNLKQDYVHHAQALSQSRQQAGNKLAREIEQRIRKMNMAQAKVEVQVAFDPSATISRYGLDQIHLLVATNPGQPPEVLEKVASGGELSRIGLAVQVITSHQVPTLIFDEVDSGISGPTASVVGQLLRKLGEKAQVLCVTHLPQVAASAHNQMLVTKFSDGTTTETHMQTLEQEQRVEELARLLTGDKLTETAMANARELLAH</sequence>
<evidence type="ECO:0000256" key="8">
    <source>
        <dbReference type="ARBA" id="ARBA00033408"/>
    </source>
</evidence>
<dbReference type="PANTHER" id="PTHR11059">
    <property type="entry name" value="DNA REPAIR PROTEIN RECN"/>
    <property type="match status" value="1"/>
</dbReference>
<evidence type="ECO:0000256" key="10">
    <source>
        <dbReference type="SAM" id="Coils"/>
    </source>
</evidence>
<name>A0ABQ1RCN3_9ALTE</name>
<comment type="function">
    <text evidence="1 9">May be involved in recombinational repair of damaged DNA.</text>
</comment>
<organism evidence="12 13">
    <name type="scientific">Lacimicrobium alkaliphilum</name>
    <dbReference type="NCBI Taxonomy" id="1526571"/>
    <lineage>
        <taxon>Bacteria</taxon>
        <taxon>Pseudomonadati</taxon>
        <taxon>Pseudomonadota</taxon>
        <taxon>Gammaproteobacteria</taxon>
        <taxon>Alteromonadales</taxon>
        <taxon>Alteromonadaceae</taxon>
        <taxon>Lacimicrobium</taxon>
    </lineage>
</organism>
<evidence type="ECO:0000256" key="2">
    <source>
        <dbReference type="ARBA" id="ARBA00009441"/>
    </source>
</evidence>
<reference evidence="13" key="1">
    <citation type="journal article" date="2019" name="Int. J. Syst. Evol. Microbiol.">
        <title>The Global Catalogue of Microorganisms (GCM) 10K type strain sequencing project: providing services to taxonomists for standard genome sequencing and annotation.</title>
        <authorList>
            <consortium name="The Broad Institute Genomics Platform"/>
            <consortium name="The Broad Institute Genome Sequencing Center for Infectious Disease"/>
            <person name="Wu L."/>
            <person name="Ma J."/>
        </authorList>
    </citation>
    <scope>NUCLEOTIDE SEQUENCE [LARGE SCALE GENOMIC DNA]</scope>
    <source>
        <strain evidence="13">CGMCC 1.12923</strain>
    </source>
</reference>
<dbReference type="EMBL" id="BMGJ01000006">
    <property type="protein sequence ID" value="GGD63948.1"/>
    <property type="molecule type" value="Genomic_DNA"/>
</dbReference>
<accession>A0ABQ1RCN3</accession>
<gene>
    <name evidence="12" type="primary">recN</name>
    <name evidence="12" type="ORF">GCM10011357_19150</name>
</gene>
<evidence type="ECO:0000313" key="13">
    <source>
        <dbReference type="Proteomes" id="UP000614272"/>
    </source>
</evidence>
<evidence type="ECO:0000256" key="7">
    <source>
        <dbReference type="ARBA" id="ARBA00023204"/>
    </source>
</evidence>
<protein>
    <recommendedName>
        <fullName evidence="3 9">DNA repair protein RecN</fullName>
    </recommendedName>
    <alternativeName>
        <fullName evidence="8 9">Recombination protein N</fullName>
    </alternativeName>
</protein>
<keyword evidence="5 9" id="KW-0227">DNA damage</keyword>
<dbReference type="NCBIfam" id="TIGR00634">
    <property type="entry name" value="recN"/>
    <property type="match status" value="1"/>
</dbReference>
<keyword evidence="13" id="KW-1185">Reference proteome</keyword>
<dbReference type="InterPro" id="IPR003395">
    <property type="entry name" value="RecF/RecN/SMC_N"/>
</dbReference>
<dbReference type="Pfam" id="PF02463">
    <property type="entry name" value="SMC_N"/>
    <property type="match status" value="1"/>
</dbReference>
<keyword evidence="10" id="KW-0175">Coiled coil</keyword>
<dbReference type="PIRSF" id="PIRSF003128">
    <property type="entry name" value="RecN"/>
    <property type="match status" value="1"/>
</dbReference>
<evidence type="ECO:0000256" key="1">
    <source>
        <dbReference type="ARBA" id="ARBA00003618"/>
    </source>
</evidence>
<dbReference type="Proteomes" id="UP000614272">
    <property type="component" value="Unassembled WGS sequence"/>
</dbReference>
<evidence type="ECO:0000256" key="4">
    <source>
        <dbReference type="ARBA" id="ARBA00022741"/>
    </source>
</evidence>
<evidence type="ECO:0000256" key="9">
    <source>
        <dbReference type="PIRNR" id="PIRNR003128"/>
    </source>
</evidence>
<feature type="domain" description="RecF/RecN/SMC N-terminal" evidence="11">
    <location>
        <begin position="2"/>
        <end position="511"/>
    </location>
</feature>
<evidence type="ECO:0000256" key="3">
    <source>
        <dbReference type="ARBA" id="ARBA00021315"/>
    </source>
</evidence>
<keyword evidence="6" id="KW-0067">ATP-binding</keyword>
<dbReference type="CDD" id="cd03241">
    <property type="entry name" value="ABC_RecN"/>
    <property type="match status" value="2"/>
</dbReference>
<dbReference type="PANTHER" id="PTHR11059:SF0">
    <property type="entry name" value="DNA REPAIR PROTEIN RECN"/>
    <property type="match status" value="1"/>
</dbReference>
<dbReference type="NCBIfam" id="NF008121">
    <property type="entry name" value="PRK10869.1"/>
    <property type="match status" value="1"/>
</dbReference>
<comment type="caution">
    <text evidence="12">The sequence shown here is derived from an EMBL/GenBank/DDBJ whole genome shotgun (WGS) entry which is preliminary data.</text>
</comment>
<dbReference type="SUPFAM" id="SSF52540">
    <property type="entry name" value="P-loop containing nucleoside triphosphate hydrolases"/>
    <property type="match status" value="2"/>
</dbReference>
<evidence type="ECO:0000313" key="12">
    <source>
        <dbReference type="EMBL" id="GGD63948.1"/>
    </source>
</evidence>